<dbReference type="GO" id="GO:0005829">
    <property type="term" value="C:cytosol"/>
    <property type="evidence" value="ECO:0007669"/>
    <property type="project" value="TreeGrafter"/>
</dbReference>
<dbReference type="InterPro" id="IPR004733">
    <property type="entry name" value="PurM_cligase"/>
</dbReference>
<evidence type="ECO:0000313" key="19">
    <source>
        <dbReference type="Proteomes" id="UP001329430"/>
    </source>
</evidence>
<dbReference type="CDD" id="cd08645">
    <property type="entry name" value="FMT_core_GART"/>
    <property type="match status" value="1"/>
</dbReference>
<dbReference type="FunFam" id="3.90.600.10:FF:000001">
    <property type="entry name" value="Trifunctional purine biosynthetic protein adenosine-3"/>
    <property type="match status" value="1"/>
</dbReference>
<dbReference type="InterPro" id="IPR036676">
    <property type="entry name" value="PurM-like_C_sf"/>
</dbReference>
<dbReference type="SMART" id="SM01209">
    <property type="entry name" value="GARS_A"/>
    <property type="match status" value="1"/>
</dbReference>
<evidence type="ECO:0000256" key="5">
    <source>
        <dbReference type="ARBA" id="ARBA00008630"/>
    </source>
</evidence>
<evidence type="ECO:0000259" key="17">
    <source>
        <dbReference type="PROSITE" id="PS50975"/>
    </source>
</evidence>
<dbReference type="InterPro" id="IPR013815">
    <property type="entry name" value="ATP_grasp_subdomain_1"/>
</dbReference>
<proteinExistence type="inferred from homology"/>
<dbReference type="InterPro" id="IPR020560">
    <property type="entry name" value="PRibGlycinamide_synth_C-dom"/>
</dbReference>
<name>A0AAN7V9F5_9COLE</name>
<dbReference type="HAMAP" id="MF_01930">
    <property type="entry name" value="PurN"/>
    <property type="match status" value="1"/>
</dbReference>
<dbReference type="CDD" id="cd02196">
    <property type="entry name" value="PurM"/>
    <property type="match status" value="1"/>
</dbReference>
<dbReference type="GO" id="GO:0004637">
    <property type="term" value="F:phosphoribosylamine-glycine ligase activity"/>
    <property type="evidence" value="ECO:0007669"/>
    <property type="project" value="UniProtKB-UniRule"/>
</dbReference>
<dbReference type="PROSITE" id="PS00184">
    <property type="entry name" value="GARS"/>
    <property type="match status" value="1"/>
</dbReference>
<dbReference type="FunFam" id="3.30.470.20:FF:000018">
    <property type="entry name" value="Trifunctional purine biosynthetic protein adenosine-3"/>
    <property type="match status" value="1"/>
</dbReference>
<dbReference type="InterPro" id="IPR002376">
    <property type="entry name" value="Formyl_transf_N"/>
</dbReference>
<dbReference type="EC" id="6.3.3.1" evidence="16"/>
<comment type="similarity">
    <text evidence="5 16">In the C-terminal section; belongs to the GART family.</text>
</comment>
<dbReference type="SUPFAM" id="SSF56059">
    <property type="entry name" value="Glutathione synthetase ATP-binding domain-like"/>
    <property type="match status" value="1"/>
</dbReference>
<organism evidence="18 19">
    <name type="scientific">Pyrocoelia pectoralis</name>
    <dbReference type="NCBI Taxonomy" id="417401"/>
    <lineage>
        <taxon>Eukaryota</taxon>
        <taxon>Metazoa</taxon>
        <taxon>Ecdysozoa</taxon>
        <taxon>Arthropoda</taxon>
        <taxon>Hexapoda</taxon>
        <taxon>Insecta</taxon>
        <taxon>Pterygota</taxon>
        <taxon>Neoptera</taxon>
        <taxon>Endopterygota</taxon>
        <taxon>Coleoptera</taxon>
        <taxon>Polyphaga</taxon>
        <taxon>Elateriformia</taxon>
        <taxon>Elateroidea</taxon>
        <taxon>Lampyridae</taxon>
        <taxon>Lampyrinae</taxon>
        <taxon>Pyrocoelia</taxon>
    </lineage>
</organism>
<comment type="catalytic activity">
    <reaction evidence="16">
        <text>2-formamido-N(1)-(5-O-phospho-beta-D-ribosyl)acetamidine + ATP = 5-amino-1-(5-phospho-beta-D-ribosyl)imidazole + ADP + phosphate + H(+)</text>
        <dbReference type="Rhea" id="RHEA:23032"/>
        <dbReference type="ChEBI" id="CHEBI:15378"/>
        <dbReference type="ChEBI" id="CHEBI:30616"/>
        <dbReference type="ChEBI" id="CHEBI:43474"/>
        <dbReference type="ChEBI" id="CHEBI:137981"/>
        <dbReference type="ChEBI" id="CHEBI:147287"/>
        <dbReference type="ChEBI" id="CHEBI:456216"/>
        <dbReference type="EC" id="6.3.3.1"/>
    </reaction>
</comment>
<evidence type="ECO:0000256" key="6">
    <source>
        <dbReference type="ARBA" id="ARBA00008696"/>
    </source>
</evidence>
<dbReference type="Pfam" id="PF01071">
    <property type="entry name" value="GARS_A"/>
    <property type="match status" value="1"/>
</dbReference>
<keyword evidence="8" id="KW-0808">Transferase</keyword>
<dbReference type="Gene3D" id="3.90.650.10">
    <property type="entry name" value="PurM-like C-terminal domain"/>
    <property type="match status" value="1"/>
</dbReference>
<evidence type="ECO:0000313" key="18">
    <source>
        <dbReference type="EMBL" id="KAK5641418.1"/>
    </source>
</evidence>
<dbReference type="Pfam" id="PF02769">
    <property type="entry name" value="AIRS_C"/>
    <property type="match status" value="1"/>
</dbReference>
<evidence type="ECO:0000256" key="12">
    <source>
        <dbReference type="ARBA" id="ARBA00022840"/>
    </source>
</evidence>
<comment type="pathway">
    <text evidence="2 16">Purine metabolism; IMP biosynthesis via de novo pathway; N(2)-formyl-N(1)-(5-phospho-D-ribosyl)glycinamide from N(1)-(5-phospho-D-ribosyl)glycinamide (10-formyl THF route): step 1/1.</text>
</comment>
<dbReference type="GO" id="GO:0004644">
    <property type="term" value="F:phosphoribosylglycinamide formyltransferase activity"/>
    <property type="evidence" value="ECO:0007669"/>
    <property type="project" value="UniProtKB-EC"/>
</dbReference>
<dbReference type="EMBL" id="JAVRBK010000007">
    <property type="protein sequence ID" value="KAK5641418.1"/>
    <property type="molecule type" value="Genomic_DNA"/>
</dbReference>
<evidence type="ECO:0000256" key="2">
    <source>
        <dbReference type="ARBA" id="ARBA00005054"/>
    </source>
</evidence>
<dbReference type="Gene3D" id="3.30.1330.10">
    <property type="entry name" value="PurM-like, N-terminal domain"/>
    <property type="match status" value="1"/>
</dbReference>
<evidence type="ECO:0000256" key="16">
    <source>
        <dbReference type="RuleBase" id="RU363089"/>
    </source>
</evidence>
<evidence type="ECO:0000256" key="1">
    <source>
        <dbReference type="ARBA" id="ARBA00004686"/>
    </source>
</evidence>
<dbReference type="PROSITE" id="PS00373">
    <property type="entry name" value="GART"/>
    <property type="match status" value="1"/>
</dbReference>
<dbReference type="NCBIfam" id="TIGR00878">
    <property type="entry name" value="purM"/>
    <property type="match status" value="1"/>
</dbReference>
<keyword evidence="12 15" id="KW-0067">ATP-binding</keyword>
<comment type="caution">
    <text evidence="18">The sequence shown here is derived from an EMBL/GenBank/DDBJ whole genome shotgun (WGS) entry which is preliminary data.</text>
</comment>
<dbReference type="FunFam" id="3.30.1490.20:FF:000006">
    <property type="entry name" value="phosphoribosylamine--glycine ligase, chloroplastic-like"/>
    <property type="match status" value="1"/>
</dbReference>
<sequence>MSGKVLVIGSGGREHAIVWKLSQSSDVEHIFVAPGSYAIQKCEKTSCLDLNVNQHDEVAKWCKTNGITLVVVGPEDPLAKGVADVLSQHVILTFGPHKNAARIESDKAWAKDFMDRNGIPTARWKSFTDAVQAKSFINNADFAALVVKASGLAAGKGVIVASNKKEACDAVDMILTEKKFGSAGESVVIEELLVGEEISVLAFCDGTRVSAMLPSQDHKRIFDGDKGGNTGGMGAYCPCPFLNEEELAYVNKNILQSTMNGFLKENMKFVGVLYAGLMLTDHGPKVLEFNCRFGDPETEVILPLLKTDLYAIMMSCCTGKLDSIKLEWKENVYAVGVVMASRGYPESSSKGQIITGLDDVSKLADQVVFHCGTALKDGNLITNGGRVLITVSLAPQLLTAATLATNSCELIKFDGLQYRHDIAQKGICLSILNSGNLTYQQSGVDIVAGDTLVNFIKPLAKSTKQLGVVGGIGGFGGLFDPKAAGFNDPLLVSGTDGVGTKLKIAQEIGIHDTIGVDLVAMCVNDVLAHGAQPLFFLDYFACGKLDLDVSKRVVAGVAEGCKIADCTLIGGETAEMPDMYIPGEYDLAGFSVGAVERDWLLPRTNEIAENDIVIGLPSSGLHSNGFSLVRKVVQLSGLSYNQLAPFTETGKTLGEELLIPTRIYVQSLLGLIKQKRIKAFAHITGGGLVENIPRILPQTLAVHLNASLWNIPKVFGWLAVTGGIEEFEMLRTFNCGIGGVLIVRPEDESFALNSLVSLGAVKIGEVKRRNGSVRSVTVNNFVKSMDIIMRPYVADVASKLCLRKKRVAVLISGSGSNLQALIDSTRDPTKNSAAEIVLVISNKATAYGLERAKQAGICSLVVDHKNYASREEYDRILHEKLLNANIDIVCLAGFMRILSGEFTRNWTGKMINIHPSLLPLFKGANAWKQALNSGVRVTGCTVHFVEEDVDAGGIIVQETVPIKPDDTEESLLERIHTVEHKAYPTALELIAAGRAKLSEDKKVIWC</sequence>
<dbReference type="HAMAP" id="MF_00741">
    <property type="entry name" value="AIRS"/>
    <property type="match status" value="1"/>
</dbReference>
<dbReference type="PANTHER" id="PTHR10520:SF12">
    <property type="entry name" value="TRIFUNCTIONAL PURINE BIOSYNTHETIC PROTEIN ADENOSINE-3"/>
    <property type="match status" value="1"/>
</dbReference>
<dbReference type="GO" id="GO:0006189">
    <property type="term" value="P:'de novo' IMP biosynthetic process"/>
    <property type="evidence" value="ECO:0007669"/>
    <property type="project" value="UniProtKB-UniRule"/>
</dbReference>
<dbReference type="SUPFAM" id="SSF51246">
    <property type="entry name" value="Rudiment single hybrid motif"/>
    <property type="match status" value="1"/>
</dbReference>
<dbReference type="FunFam" id="3.40.50.20:FF:000006">
    <property type="entry name" value="Phosphoribosylamine--glycine ligase, chloroplastic"/>
    <property type="match status" value="1"/>
</dbReference>
<dbReference type="Pfam" id="PF02843">
    <property type="entry name" value="GARS_C"/>
    <property type="match status" value="1"/>
</dbReference>
<dbReference type="FunFam" id="3.30.1330.10:FF:000001">
    <property type="entry name" value="Phosphoribosylformylglycinamidine cyclo-ligase"/>
    <property type="match status" value="1"/>
</dbReference>
<dbReference type="GO" id="GO:0046872">
    <property type="term" value="F:metal ion binding"/>
    <property type="evidence" value="ECO:0007669"/>
    <property type="project" value="UniProtKB-KW"/>
</dbReference>
<dbReference type="Proteomes" id="UP001329430">
    <property type="component" value="Chromosome 7"/>
</dbReference>
<evidence type="ECO:0000256" key="8">
    <source>
        <dbReference type="ARBA" id="ARBA00022679"/>
    </source>
</evidence>
<dbReference type="Pfam" id="PF00586">
    <property type="entry name" value="AIRS"/>
    <property type="match status" value="1"/>
</dbReference>
<evidence type="ECO:0000256" key="11">
    <source>
        <dbReference type="ARBA" id="ARBA00022755"/>
    </source>
</evidence>
<comment type="catalytic activity">
    <reaction evidence="16">
        <text>N(1)-(5-phospho-beta-D-ribosyl)glycinamide + (6R)-10-formyltetrahydrofolate = N(2)-formyl-N(1)-(5-phospho-beta-D-ribosyl)glycinamide + (6S)-5,6,7,8-tetrahydrofolate + H(+)</text>
        <dbReference type="Rhea" id="RHEA:15053"/>
        <dbReference type="ChEBI" id="CHEBI:15378"/>
        <dbReference type="ChEBI" id="CHEBI:57453"/>
        <dbReference type="ChEBI" id="CHEBI:143788"/>
        <dbReference type="ChEBI" id="CHEBI:147286"/>
        <dbReference type="ChEBI" id="CHEBI:195366"/>
        <dbReference type="EC" id="2.1.2.2"/>
    </reaction>
</comment>
<keyword evidence="14 16" id="KW-0511">Multifunctional enzyme</keyword>
<keyword evidence="9 16" id="KW-0479">Metal-binding</keyword>
<dbReference type="PANTHER" id="PTHR10520">
    <property type="entry name" value="TRIFUNCTIONAL PURINE BIOSYNTHETIC PROTEIN ADENOSINE-3-RELATED"/>
    <property type="match status" value="1"/>
</dbReference>
<gene>
    <name evidence="18" type="ORF">RI129_009965</name>
</gene>
<dbReference type="EC" id="2.1.2.2" evidence="16"/>
<dbReference type="Gene3D" id="3.90.600.10">
    <property type="entry name" value="Phosphoribosylglycinamide synthetase, C-terminal domain"/>
    <property type="match status" value="1"/>
</dbReference>
<dbReference type="InterPro" id="IPR016188">
    <property type="entry name" value="PurM-like_N"/>
</dbReference>
<accession>A0AAN7V9F5</accession>
<dbReference type="Gene3D" id="3.30.1490.20">
    <property type="entry name" value="ATP-grasp fold, A domain"/>
    <property type="match status" value="1"/>
</dbReference>
<dbReference type="SUPFAM" id="SSF52440">
    <property type="entry name" value="PreATP-grasp domain"/>
    <property type="match status" value="1"/>
</dbReference>
<comment type="pathway">
    <text evidence="3 16">Purine metabolism; IMP biosynthesis via de novo pathway; N(1)-(5-phospho-D-ribosyl)glycinamide from 5-phospho-alpha-D-ribose 1-diphosphate: step 2/2.</text>
</comment>
<dbReference type="NCBIfam" id="TIGR00639">
    <property type="entry name" value="PurN"/>
    <property type="match status" value="1"/>
</dbReference>
<keyword evidence="11 16" id="KW-0658">Purine biosynthesis</keyword>
<keyword evidence="7 16" id="KW-0436">Ligase</keyword>
<dbReference type="InterPro" id="IPR020561">
    <property type="entry name" value="PRibGlycinamid_synth_ATP-grasp"/>
</dbReference>
<dbReference type="InterPro" id="IPR000115">
    <property type="entry name" value="PRibGlycinamide_synth"/>
</dbReference>
<evidence type="ECO:0000256" key="9">
    <source>
        <dbReference type="ARBA" id="ARBA00022723"/>
    </source>
</evidence>
<dbReference type="FunFam" id="3.90.650.10:FF:000019">
    <property type="entry name" value="Trifunctional purine biosynthetic protein adenosine-3"/>
    <property type="match status" value="1"/>
</dbReference>
<keyword evidence="13 16" id="KW-0464">Manganese</keyword>
<dbReference type="InterPro" id="IPR016185">
    <property type="entry name" value="PreATP-grasp_dom_sf"/>
</dbReference>
<comment type="similarity">
    <text evidence="4 16">In the N-terminal section; belongs to the GARS family.</text>
</comment>
<dbReference type="HAMAP" id="MF_00138">
    <property type="entry name" value="GARS"/>
    <property type="match status" value="1"/>
</dbReference>
<evidence type="ECO:0000256" key="3">
    <source>
        <dbReference type="ARBA" id="ARBA00005174"/>
    </source>
</evidence>
<protein>
    <recommendedName>
        <fullName evidence="16">Trifunctional purine biosynthetic protein adenosine-3</fullName>
    </recommendedName>
    <domain>
        <recommendedName>
            <fullName evidence="16">Phosphoribosylamine--glycine ligase</fullName>
            <ecNumber evidence="16">6.3.4.13</ecNumber>
        </recommendedName>
        <alternativeName>
            <fullName evidence="16">Glycinamide ribonucleotide synthetase</fullName>
            <shortName evidence="16">GARS</shortName>
        </alternativeName>
        <alternativeName>
            <fullName evidence="16">Phosphoribosylglycinamide synthetase</fullName>
        </alternativeName>
    </domain>
    <domain>
        <recommendedName>
            <fullName evidence="16">Phosphoribosylformylglycinamidine cyclo-ligase</fullName>
            <ecNumber evidence="16">6.3.3.1</ecNumber>
        </recommendedName>
        <alternativeName>
            <fullName evidence="16">AIR synthase</fullName>
            <shortName evidence="16">AIRS</shortName>
        </alternativeName>
        <alternativeName>
            <fullName evidence="16">Phosphoribosyl-aminoimidazole synthetase</fullName>
        </alternativeName>
    </domain>
    <domain>
        <recommendedName>
            <fullName evidence="16">Phosphoribosylglycinamide formyltransferase</fullName>
            <ecNumber evidence="16">2.1.2.2</ecNumber>
        </recommendedName>
        <alternativeName>
            <fullName evidence="16">5'-phosphoribosylglycinamide transformylase</fullName>
        </alternativeName>
        <alternativeName>
            <fullName evidence="16">GAR transformylase</fullName>
            <shortName evidence="16">GART</shortName>
        </alternativeName>
    </domain>
</protein>
<dbReference type="InterPro" id="IPR036921">
    <property type="entry name" value="PurM-like_N_sf"/>
</dbReference>
<evidence type="ECO:0000256" key="4">
    <source>
        <dbReference type="ARBA" id="ARBA00007423"/>
    </source>
</evidence>
<comment type="catalytic activity">
    <reaction evidence="16">
        <text>5-phospho-beta-D-ribosylamine + glycine + ATP = N(1)-(5-phospho-beta-D-ribosyl)glycinamide + ADP + phosphate + H(+)</text>
        <dbReference type="Rhea" id="RHEA:17453"/>
        <dbReference type="ChEBI" id="CHEBI:15378"/>
        <dbReference type="ChEBI" id="CHEBI:30616"/>
        <dbReference type="ChEBI" id="CHEBI:43474"/>
        <dbReference type="ChEBI" id="CHEBI:57305"/>
        <dbReference type="ChEBI" id="CHEBI:58681"/>
        <dbReference type="ChEBI" id="CHEBI:143788"/>
        <dbReference type="ChEBI" id="CHEBI:456216"/>
        <dbReference type="EC" id="6.3.4.13"/>
    </reaction>
</comment>
<dbReference type="GO" id="GO:0046084">
    <property type="term" value="P:adenine biosynthetic process"/>
    <property type="evidence" value="ECO:0007669"/>
    <property type="project" value="TreeGrafter"/>
</dbReference>
<keyword evidence="19" id="KW-1185">Reference proteome</keyword>
<keyword evidence="10 15" id="KW-0547">Nucleotide-binding</keyword>
<comment type="similarity">
    <text evidence="6 16">In the central section; belongs to the AIR synthase family.</text>
</comment>
<dbReference type="InterPro" id="IPR001555">
    <property type="entry name" value="GART_AS"/>
</dbReference>
<dbReference type="InterPro" id="IPR020559">
    <property type="entry name" value="PRibGlycinamide_synth_CS"/>
</dbReference>
<dbReference type="NCBIfam" id="TIGR00877">
    <property type="entry name" value="purD"/>
    <property type="match status" value="1"/>
</dbReference>
<feature type="domain" description="ATP-grasp" evidence="17">
    <location>
        <begin position="111"/>
        <end position="318"/>
    </location>
</feature>
<evidence type="ECO:0000256" key="14">
    <source>
        <dbReference type="ARBA" id="ARBA00023268"/>
    </source>
</evidence>
<dbReference type="SUPFAM" id="SSF55326">
    <property type="entry name" value="PurM N-terminal domain-like"/>
    <property type="match status" value="1"/>
</dbReference>
<dbReference type="InterPro" id="IPR037123">
    <property type="entry name" value="PRibGlycinamide_synth_C_sf"/>
</dbReference>
<dbReference type="SUPFAM" id="SSF56042">
    <property type="entry name" value="PurM C-terminal domain-like"/>
    <property type="match status" value="1"/>
</dbReference>
<dbReference type="Gene3D" id="3.40.50.20">
    <property type="match status" value="1"/>
</dbReference>
<dbReference type="InterPro" id="IPR036477">
    <property type="entry name" value="Formyl_transf_N_sf"/>
</dbReference>
<dbReference type="Pfam" id="PF02844">
    <property type="entry name" value="GARS_N"/>
    <property type="match status" value="1"/>
</dbReference>
<evidence type="ECO:0000256" key="13">
    <source>
        <dbReference type="ARBA" id="ARBA00023211"/>
    </source>
</evidence>
<dbReference type="InterPro" id="IPR010918">
    <property type="entry name" value="PurM-like_C_dom"/>
</dbReference>
<dbReference type="Gene3D" id="3.30.470.20">
    <property type="entry name" value="ATP-grasp fold, B domain"/>
    <property type="match status" value="1"/>
</dbReference>
<dbReference type="SMART" id="SM01210">
    <property type="entry name" value="GARS_C"/>
    <property type="match status" value="1"/>
</dbReference>
<dbReference type="InterPro" id="IPR011054">
    <property type="entry name" value="Rudment_hybrid_motif"/>
</dbReference>
<dbReference type="SUPFAM" id="SSF53328">
    <property type="entry name" value="Formyltransferase"/>
    <property type="match status" value="1"/>
</dbReference>
<dbReference type="InterPro" id="IPR011761">
    <property type="entry name" value="ATP-grasp"/>
</dbReference>
<dbReference type="GO" id="GO:0005524">
    <property type="term" value="F:ATP binding"/>
    <property type="evidence" value="ECO:0007669"/>
    <property type="project" value="UniProtKB-UniRule"/>
</dbReference>
<dbReference type="Gene3D" id="3.40.50.170">
    <property type="entry name" value="Formyl transferase, N-terminal domain"/>
    <property type="match status" value="1"/>
</dbReference>
<comment type="pathway">
    <text evidence="1 16">Purine metabolism; IMP biosynthesis via de novo pathway; 5-amino-1-(5-phospho-D-ribosyl)imidazole from N(2)-formyl-N(1)-(5-phospho-D-ribosyl)glycinamide: step 2/2.</text>
</comment>
<dbReference type="AlphaFoldDB" id="A0AAN7V9F5"/>
<dbReference type="FunFam" id="3.40.50.170:FF:000006">
    <property type="entry name" value="Trifunctional purine biosynthetic protein adenosine-3"/>
    <property type="match status" value="1"/>
</dbReference>
<evidence type="ECO:0000256" key="15">
    <source>
        <dbReference type="PROSITE-ProRule" id="PRU00409"/>
    </source>
</evidence>
<reference evidence="18 19" key="1">
    <citation type="journal article" date="2024" name="Insects">
        <title>An Improved Chromosome-Level Genome Assembly of the Firefly Pyrocoelia pectoralis.</title>
        <authorList>
            <person name="Fu X."/>
            <person name="Meyer-Rochow V.B."/>
            <person name="Ballantyne L."/>
            <person name="Zhu X."/>
        </authorList>
    </citation>
    <scope>NUCLEOTIDE SEQUENCE [LARGE SCALE GENOMIC DNA]</scope>
    <source>
        <strain evidence="18">XCY_ONT2</strain>
    </source>
</reference>
<dbReference type="GO" id="GO:0004641">
    <property type="term" value="F:phosphoribosylformylglycinamidine cyclo-ligase activity"/>
    <property type="evidence" value="ECO:0007669"/>
    <property type="project" value="UniProtKB-EC"/>
</dbReference>
<dbReference type="Pfam" id="PF00551">
    <property type="entry name" value="Formyl_trans_N"/>
    <property type="match status" value="1"/>
</dbReference>
<dbReference type="InterPro" id="IPR020562">
    <property type="entry name" value="PRibGlycinamide_synth_N"/>
</dbReference>
<dbReference type="PROSITE" id="PS50975">
    <property type="entry name" value="ATP_GRASP"/>
    <property type="match status" value="1"/>
</dbReference>
<dbReference type="EC" id="6.3.4.13" evidence="16"/>
<dbReference type="InterPro" id="IPR004607">
    <property type="entry name" value="GART"/>
</dbReference>
<evidence type="ECO:0000256" key="10">
    <source>
        <dbReference type="ARBA" id="ARBA00022741"/>
    </source>
</evidence>
<evidence type="ECO:0000256" key="7">
    <source>
        <dbReference type="ARBA" id="ARBA00022598"/>
    </source>
</evidence>